<sequence>MLVILCIFSKLLSSLFLRYLSYQWATAGKRVIKRPNKKGGDSGILAEFKKPLLIQIGSRFFQDLSIIWFVDDRVSPTEVTRTAAWSRIGHLFSQIPQPMQRFGST</sequence>
<evidence type="ECO:0000313" key="2">
    <source>
        <dbReference type="Proteomes" id="UP000245125"/>
    </source>
</evidence>
<dbReference type="Proteomes" id="UP000245125">
    <property type="component" value="Unassembled WGS sequence"/>
</dbReference>
<dbReference type="EMBL" id="OUUY01000144">
    <property type="protein sequence ID" value="SPQ02134.1"/>
    <property type="molecule type" value="Genomic_DNA"/>
</dbReference>
<reference evidence="2" key="1">
    <citation type="submission" date="2018-03" db="EMBL/GenBank/DDBJ databases">
        <authorList>
            <person name="Zecchin S."/>
        </authorList>
    </citation>
    <scope>NUCLEOTIDE SEQUENCE [LARGE SCALE GENOMIC DNA]</scope>
</reference>
<accession>A0A2U3QL63</accession>
<gene>
    <name evidence="1" type="ORF">NBG4_920009</name>
</gene>
<proteinExistence type="predicted"/>
<keyword evidence="2" id="KW-1185">Reference proteome</keyword>
<name>A0A2U3QL63_9BACT</name>
<organism evidence="1 2">
    <name type="scientific">Candidatus Sulfobium mesophilum</name>
    <dbReference type="NCBI Taxonomy" id="2016548"/>
    <lineage>
        <taxon>Bacteria</taxon>
        <taxon>Pseudomonadati</taxon>
        <taxon>Nitrospirota</taxon>
        <taxon>Nitrospiria</taxon>
        <taxon>Nitrospirales</taxon>
        <taxon>Nitrospiraceae</taxon>
        <taxon>Candidatus Sulfobium</taxon>
    </lineage>
</organism>
<evidence type="ECO:0000313" key="1">
    <source>
        <dbReference type="EMBL" id="SPQ02134.1"/>
    </source>
</evidence>
<dbReference type="AlphaFoldDB" id="A0A2U3QL63"/>
<protein>
    <submittedName>
        <fullName evidence="1">Uncharacterized protein</fullName>
    </submittedName>
</protein>